<organism evidence="1 2">
    <name type="scientific">Taenia crassiceps</name>
    <dbReference type="NCBI Taxonomy" id="6207"/>
    <lineage>
        <taxon>Eukaryota</taxon>
        <taxon>Metazoa</taxon>
        <taxon>Spiralia</taxon>
        <taxon>Lophotrochozoa</taxon>
        <taxon>Platyhelminthes</taxon>
        <taxon>Cestoda</taxon>
        <taxon>Eucestoda</taxon>
        <taxon>Cyclophyllidea</taxon>
        <taxon>Taeniidae</taxon>
        <taxon>Taenia</taxon>
    </lineage>
</organism>
<evidence type="ECO:0000313" key="2">
    <source>
        <dbReference type="Proteomes" id="UP001651158"/>
    </source>
</evidence>
<proteinExistence type="predicted"/>
<dbReference type="EMBL" id="JAKROA010000027">
    <property type="protein sequence ID" value="KAL5102753.1"/>
    <property type="molecule type" value="Genomic_DNA"/>
</dbReference>
<accession>A0ABR4PZE4</accession>
<gene>
    <name evidence="1" type="ORF">TcWFU_009852</name>
</gene>
<comment type="caution">
    <text evidence="1">The sequence shown here is derived from an EMBL/GenBank/DDBJ whole genome shotgun (WGS) entry which is preliminary data.</text>
</comment>
<reference evidence="1 2" key="1">
    <citation type="journal article" date="2022" name="Front. Cell. Infect. Microbiol.">
        <title>The Genomes of Two Strains of Taenia crassiceps the Animal Model for the Study of Human Cysticercosis.</title>
        <authorList>
            <person name="Bobes R.J."/>
            <person name="Estrada K."/>
            <person name="Rios-Valencia D.G."/>
            <person name="Calderon-Gallegos A."/>
            <person name="de la Torre P."/>
            <person name="Carrero J.C."/>
            <person name="Sanchez-Flores A."/>
            <person name="Laclette J.P."/>
        </authorList>
    </citation>
    <scope>NUCLEOTIDE SEQUENCE [LARGE SCALE GENOMIC DNA]</scope>
    <source>
        <strain evidence="1">WFUcys</strain>
    </source>
</reference>
<evidence type="ECO:0000313" key="1">
    <source>
        <dbReference type="EMBL" id="KAL5102753.1"/>
    </source>
</evidence>
<dbReference type="Proteomes" id="UP001651158">
    <property type="component" value="Unassembled WGS sequence"/>
</dbReference>
<keyword evidence="2" id="KW-1185">Reference proteome</keyword>
<name>A0ABR4PZE4_9CEST</name>
<protein>
    <submittedName>
        <fullName evidence="1">Uncharacterized protein</fullName>
    </submittedName>
</protein>
<sequence>MQLIDCTTVCDRATDLHPPTIHAASYVSGYSQMRHIPSFLCISGRTGVKMPSRRHRGSSQCVHRCHQWQICPPTANQQPDDPYSADRSINHVTLDRPWRRPWHERLALL</sequence>